<dbReference type="RefSeq" id="WP_189011285.1">
    <property type="nucleotide sequence ID" value="NZ_BMHE01000008.1"/>
</dbReference>
<evidence type="ECO:0000313" key="1">
    <source>
        <dbReference type="EMBL" id="GFZ76051.1"/>
    </source>
</evidence>
<dbReference type="Proteomes" id="UP000615455">
    <property type="component" value="Unassembled WGS sequence"/>
</dbReference>
<accession>A0ABQ1EKM9</accession>
<organism evidence="1 2">
    <name type="scientific">Paenibacillus marchantiophytorum</name>
    <dbReference type="NCBI Taxonomy" id="1619310"/>
    <lineage>
        <taxon>Bacteria</taxon>
        <taxon>Bacillati</taxon>
        <taxon>Bacillota</taxon>
        <taxon>Bacilli</taxon>
        <taxon>Bacillales</taxon>
        <taxon>Paenibacillaceae</taxon>
        <taxon>Paenibacillus</taxon>
    </lineage>
</organism>
<dbReference type="Gene3D" id="1.10.340.20">
    <property type="entry name" value="Apc36109-like domain"/>
    <property type="match status" value="1"/>
</dbReference>
<comment type="caution">
    <text evidence="1">The sequence shown here is derived from an EMBL/GenBank/DDBJ whole genome shotgun (WGS) entry which is preliminary data.</text>
</comment>
<protein>
    <recommendedName>
        <fullName evidence="3">DUF1871 family protein</fullName>
    </recommendedName>
</protein>
<evidence type="ECO:0000313" key="2">
    <source>
        <dbReference type="Proteomes" id="UP000615455"/>
    </source>
</evidence>
<dbReference type="InterPro" id="IPR023162">
    <property type="entry name" value="Apc36109-like_dom_sf"/>
</dbReference>
<dbReference type="SUPFAM" id="SSF116922">
    <property type="entry name" value="YugE-like"/>
    <property type="match status" value="1"/>
</dbReference>
<sequence length="83" mass="9364">MNIDKEFLTQVINDWDPVGLLAGGAPENEYSIEVREISQKFSSCKSETDLAILIYSVFNEKMGVKLDQLACLKQAFKITEYGK</sequence>
<gene>
    <name evidence="1" type="ORF">GCM10008018_21910</name>
</gene>
<proteinExistence type="predicted"/>
<keyword evidence="2" id="KW-1185">Reference proteome</keyword>
<name>A0ABQ1EKM9_9BACL</name>
<reference evidence="2" key="1">
    <citation type="journal article" date="2019" name="Int. J. Syst. Evol. Microbiol.">
        <title>The Global Catalogue of Microorganisms (GCM) 10K type strain sequencing project: providing services to taxonomists for standard genome sequencing and annotation.</title>
        <authorList>
            <consortium name="The Broad Institute Genomics Platform"/>
            <consortium name="The Broad Institute Genome Sequencing Center for Infectious Disease"/>
            <person name="Wu L."/>
            <person name="Ma J."/>
        </authorList>
    </citation>
    <scope>NUCLEOTIDE SEQUENCE [LARGE SCALE GENOMIC DNA]</scope>
    <source>
        <strain evidence="2">CGMCC 1.15043</strain>
    </source>
</reference>
<evidence type="ECO:0008006" key="3">
    <source>
        <dbReference type="Google" id="ProtNLM"/>
    </source>
</evidence>
<dbReference type="EMBL" id="BMHE01000008">
    <property type="protein sequence ID" value="GFZ76051.1"/>
    <property type="molecule type" value="Genomic_DNA"/>
</dbReference>